<dbReference type="AlphaFoldDB" id="A0AA35PAI3"/>
<evidence type="ECO:0000313" key="2">
    <source>
        <dbReference type="EMBL" id="CAI5777622.1"/>
    </source>
</evidence>
<gene>
    <name evidence="2" type="ORF">PODLI_1B040738</name>
</gene>
<dbReference type="EMBL" id="OX395131">
    <property type="protein sequence ID" value="CAI5777622.1"/>
    <property type="molecule type" value="Genomic_DNA"/>
</dbReference>
<feature type="region of interest" description="Disordered" evidence="1">
    <location>
        <begin position="1"/>
        <end position="23"/>
    </location>
</feature>
<organism evidence="2 3">
    <name type="scientific">Podarcis lilfordi</name>
    <name type="common">Lilford's wall lizard</name>
    <dbReference type="NCBI Taxonomy" id="74358"/>
    <lineage>
        <taxon>Eukaryota</taxon>
        <taxon>Metazoa</taxon>
        <taxon>Chordata</taxon>
        <taxon>Craniata</taxon>
        <taxon>Vertebrata</taxon>
        <taxon>Euteleostomi</taxon>
        <taxon>Lepidosauria</taxon>
        <taxon>Squamata</taxon>
        <taxon>Bifurcata</taxon>
        <taxon>Unidentata</taxon>
        <taxon>Episquamata</taxon>
        <taxon>Laterata</taxon>
        <taxon>Lacertibaenia</taxon>
        <taxon>Lacertidae</taxon>
        <taxon>Podarcis</taxon>
    </lineage>
</organism>
<protein>
    <submittedName>
        <fullName evidence="2">Uncharacterized protein</fullName>
    </submittedName>
</protein>
<name>A0AA35PAI3_9SAUR</name>
<reference evidence="2" key="1">
    <citation type="submission" date="2022-12" db="EMBL/GenBank/DDBJ databases">
        <authorList>
            <person name="Alioto T."/>
            <person name="Alioto T."/>
            <person name="Gomez Garrido J."/>
        </authorList>
    </citation>
    <scope>NUCLEOTIDE SEQUENCE</scope>
</reference>
<keyword evidence="3" id="KW-1185">Reference proteome</keyword>
<dbReference type="Proteomes" id="UP001178461">
    <property type="component" value="Chromosome 6"/>
</dbReference>
<proteinExistence type="predicted"/>
<evidence type="ECO:0000313" key="3">
    <source>
        <dbReference type="Proteomes" id="UP001178461"/>
    </source>
</evidence>
<evidence type="ECO:0000256" key="1">
    <source>
        <dbReference type="SAM" id="MobiDB-lite"/>
    </source>
</evidence>
<sequence length="98" mass="10978">MSLLRDGPPRQGKGQQLARSHGPMCKHTCIHTRSVRAAPQGYCLADATRSSGRILRPVSLSSRRSGWRAFCFAGCSKRRNRNRAKEPTRRQNVKLAAF</sequence>
<accession>A0AA35PAI3</accession>